<name>A0A1Y1IAG9_KLENI</name>
<feature type="domain" description="AB hydrolase-1" evidence="2">
    <location>
        <begin position="23"/>
        <end position="268"/>
    </location>
</feature>
<evidence type="ECO:0000313" key="4">
    <source>
        <dbReference type="Proteomes" id="UP000054558"/>
    </source>
</evidence>
<dbReference type="STRING" id="105231.A0A1Y1IAG9"/>
<evidence type="ECO:0000256" key="1">
    <source>
        <dbReference type="ARBA" id="ARBA00008645"/>
    </source>
</evidence>
<dbReference type="SUPFAM" id="SSF53474">
    <property type="entry name" value="alpha/beta-Hydrolases"/>
    <property type="match status" value="1"/>
</dbReference>
<evidence type="ECO:0000313" key="3">
    <source>
        <dbReference type="EMBL" id="GAQ87955.1"/>
    </source>
</evidence>
<dbReference type="Pfam" id="PF12697">
    <property type="entry name" value="Abhydrolase_6"/>
    <property type="match status" value="1"/>
</dbReference>
<proteinExistence type="inferred from homology"/>
<comment type="similarity">
    <text evidence="1">Belongs to the AB hydrolase superfamily.</text>
</comment>
<dbReference type="PANTHER" id="PTHR43039">
    <property type="entry name" value="ESTERASE-RELATED"/>
    <property type="match status" value="1"/>
</dbReference>
<dbReference type="EMBL" id="DF237338">
    <property type="protein sequence ID" value="GAQ87955.1"/>
    <property type="molecule type" value="Genomic_DNA"/>
</dbReference>
<dbReference type="InterPro" id="IPR000073">
    <property type="entry name" value="AB_hydrolase_1"/>
</dbReference>
<keyword evidence="4" id="KW-1185">Reference proteome</keyword>
<accession>A0A1Y1IAG9</accession>
<evidence type="ECO:0000259" key="2">
    <source>
        <dbReference type="Pfam" id="PF12697"/>
    </source>
</evidence>
<organism evidence="3 4">
    <name type="scientific">Klebsormidium nitens</name>
    <name type="common">Green alga</name>
    <name type="synonym">Ulothrix nitens</name>
    <dbReference type="NCBI Taxonomy" id="105231"/>
    <lineage>
        <taxon>Eukaryota</taxon>
        <taxon>Viridiplantae</taxon>
        <taxon>Streptophyta</taxon>
        <taxon>Klebsormidiophyceae</taxon>
        <taxon>Klebsormidiales</taxon>
        <taxon>Klebsormidiaceae</taxon>
        <taxon>Klebsormidium</taxon>
    </lineage>
</organism>
<protein>
    <recommendedName>
        <fullName evidence="2">AB hydrolase-1 domain-containing protein</fullName>
    </recommendedName>
</protein>
<gene>
    <name evidence="3" type="ORF">KFL_003890260</name>
</gene>
<reference evidence="3 4" key="1">
    <citation type="journal article" date="2014" name="Nat. Commun.">
        <title>Klebsormidium flaccidum genome reveals primary factors for plant terrestrial adaptation.</title>
        <authorList>
            <person name="Hori K."/>
            <person name="Maruyama F."/>
            <person name="Fujisawa T."/>
            <person name="Togashi T."/>
            <person name="Yamamoto N."/>
            <person name="Seo M."/>
            <person name="Sato S."/>
            <person name="Yamada T."/>
            <person name="Mori H."/>
            <person name="Tajima N."/>
            <person name="Moriyama T."/>
            <person name="Ikeuchi M."/>
            <person name="Watanabe M."/>
            <person name="Wada H."/>
            <person name="Kobayashi K."/>
            <person name="Saito M."/>
            <person name="Masuda T."/>
            <person name="Sasaki-Sekimoto Y."/>
            <person name="Mashiguchi K."/>
            <person name="Awai K."/>
            <person name="Shimojima M."/>
            <person name="Masuda S."/>
            <person name="Iwai M."/>
            <person name="Nobusawa T."/>
            <person name="Narise T."/>
            <person name="Kondo S."/>
            <person name="Saito H."/>
            <person name="Sato R."/>
            <person name="Murakawa M."/>
            <person name="Ihara Y."/>
            <person name="Oshima-Yamada Y."/>
            <person name="Ohtaka K."/>
            <person name="Satoh M."/>
            <person name="Sonobe K."/>
            <person name="Ishii M."/>
            <person name="Ohtani R."/>
            <person name="Kanamori-Sato M."/>
            <person name="Honoki R."/>
            <person name="Miyazaki D."/>
            <person name="Mochizuki H."/>
            <person name="Umetsu J."/>
            <person name="Higashi K."/>
            <person name="Shibata D."/>
            <person name="Kamiya Y."/>
            <person name="Sato N."/>
            <person name="Nakamura Y."/>
            <person name="Tabata S."/>
            <person name="Ida S."/>
            <person name="Kurokawa K."/>
            <person name="Ohta H."/>
        </authorList>
    </citation>
    <scope>NUCLEOTIDE SEQUENCE [LARGE SCALE GENOMIC DNA]</scope>
    <source>
        <strain evidence="3 4">NIES-2285</strain>
    </source>
</reference>
<dbReference type="Gene3D" id="3.40.50.1820">
    <property type="entry name" value="alpha/beta hydrolase"/>
    <property type="match status" value="1"/>
</dbReference>
<dbReference type="AlphaFoldDB" id="A0A1Y1IAG9"/>
<sequence>MRVSWTRYTNATFEKPTSRETVVVLGHGFGCDSTCWHNLKPLLAKRGYGVLTYDLPYARTSGLGAFDESPNRRSVLRAAFERFKAPPSIPHRPTKNRDFDFERYSNLEAYADDLIHLLDELGLRNSIFLGHSVSGMIGTLASTKRPELFRALILLSSSPRYINDAASGYAGGFEREQLRELFHNVEHNYEGWVTGFAPLAIEEPDDVAVRRFTSGLLAVRPDVALATCKTIFLMDLRHILPRVTVPCVILQSQSDVAVPASVGAYMSATIENSMSRIDTFLRRLDSVLELPEYDGTPTFIENIQAHAQEDAMPGEEAFLQQILDLSIRTTRSYVDRAADRAHVLRSACSHLHSVLESKSLTPSVARHLDCLSVVAVAIERRQEKDWNDSEQLRLSSSNTIDELKRDGLIMEEILGDETYERELRTLREFSDDKRNSHSVWKLMARVVRAYVASARAFAHHLHLKDVLGHDLKENETARRLASRFGVTNWDTLREDLGKFMQDCETVTYLDLSCIPNGLDMGRWTGVVGDMLHGFSGSIHIGRGVVFRVSAGEASSAKFAMKTEETGAMRQTFDLVFCTGGPNGMRLGGDACMPVAQLFRSHAHDVDSGDWYVNGRRIRQRVHAHVRRHTGGLRDIVVSVDDRSRELIVIFMVQFREVEEGYEIAYGFQDPRGPRREVVDWPSRSFLELWLDTLSA</sequence>
<dbReference type="OrthoDB" id="284184at2759"/>
<dbReference type="Proteomes" id="UP000054558">
    <property type="component" value="Unassembled WGS sequence"/>
</dbReference>
<dbReference type="InterPro" id="IPR029058">
    <property type="entry name" value="AB_hydrolase_fold"/>
</dbReference>